<gene>
    <name evidence="2" type="ORF">J1C48_12005</name>
</gene>
<dbReference type="PANTHER" id="PTHR43798:SF33">
    <property type="entry name" value="HYDROLASE, PUTATIVE (AFU_ORTHOLOGUE AFUA_2G14860)-RELATED"/>
    <property type="match status" value="1"/>
</dbReference>
<dbReference type="Pfam" id="PF12697">
    <property type="entry name" value="Abhydrolase_6"/>
    <property type="match status" value="1"/>
</dbReference>
<dbReference type="Gene3D" id="3.40.50.1820">
    <property type="entry name" value="alpha/beta hydrolase"/>
    <property type="match status" value="1"/>
</dbReference>
<dbReference type="Proteomes" id="UP000664122">
    <property type="component" value="Unassembled WGS sequence"/>
</dbReference>
<evidence type="ECO:0000259" key="1">
    <source>
        <dbReference type="Pfam" id="PF12697"/>
    </source>
</evidence>
<evidence type="ECO:0000313" key="3">
    <source>
        <dbReference type="Proteomes" id="UP000664122"/>
    </source>
</evidence>
<dbReference type="InterPro" id="IPR050266">
    <property type="entry name" value="AB_hydrolase_sf"/>
</dbReference>
<dbReference type="GO" id="GO:0016787">
    <property type="term" value="F:hydrolase activity"/>
    <property type="evidence" value="ECO:0007669"/>
    <property type="project" value="UniProtKB-KW"/>
</dbReference>
<dbReference type="PANTHER" id="PTHR43798">
    <property type="entry name" value="MONOACYLGLYCEROL LIPASE"/>
    <property type="match status" value="1"/>
</dbReference>
<dbReference type="EMBL" id="JAFMPP010000009">
    <property type="protein sequence ID" value="MBO0663304.1"/>
    <property type="molecule type" value="Genomic_DNA"/>
</dbReference>
<dbReference type="AlphaFoldDB" id="A0A939JWA2"/>
<dbReference type="GO" id="GO:0016020">
    <property type="term" value="C:membrane"/>
    <property type="evidence" value="ECO:0007669"/>
    <property type="project" value="TreeGrafter"/>
</dbReference>
<name>A0A939JWA2_9HYPH</name>
<dbReference type="PRINTS" id="PR00111">
    <property type="entry name" value="ABHYDROLASE"/>
</dbReference>
<comment type="caution">
    <text evidence="2">The sequence shown here is derived from an EMBL/GenBank/DDBJ whole genome shotgun (WGS) entry which is preliminary data.</text>
</comment>
<dbReference type="InterPro" id="IPR029058">
    <property type="entry name" value="AB_hydrolase_fold"/>
</dbReference>
<dbReference type="InterPro" id="IPR000073">
    <property type="entry name" value="AB_hydrolase_1"/>
</dbReference>
<keyword evidence="2" id="KW-0378">Hydrolase</keyword>
<accession>A0A939JWA2</accession>
<feature type="domain" description="AB hydrolase-1" evidence="1">
    <location>
        <begin position="21"/>
        <end position="243"/>
    </location>
</feature>
<keyword evidence="3" id="KW-1185">Reference proteome</keyword>
<organism evidence="2 3">
    <name type="scientific">Jiella flava</name>
    <dbReference type="NCBI Taxonomy" id="2816857"/>
    <lineage>
        <taxon>Bacteria</taxon>
        <taxon>Pseudomonadati</taxon>
        <taxon>Pseudomonadota</taxon>
        <taxon>Alphaproteobacteria</taxon>
        <taxon>Hyphomicrobiales</taxon>
        <taxon>Aurantimonadaceae</taxon>
        <taxon>Jiella</taxon>
    </lineage>
</organism>
<protein>
    <submittedName>
        <fullName evidence="2">Alpha/beta fold hydrolase</fullName>
    </submittedName>
</protein>
<reference evidence="2" key="1">
    <citation type="submission" date="2021-03" db="EMBL/GenBank/DDBJ databases">
        <title>Whole genome sequence of Jiella sp. CQZ9-1.</title>
        <authorList>
            <person name="Tuo L."/>
        </authorList>
    </citation>
    <scope>NUCLEOTIDE SEQUENCE</scope>
    <source>
        <strain evidence="2">CQZ9-1</strain>
    </source>
</reference>
<proteinExistence type="predicted"/>
<sequence>MTTEVPRLHAEESGGGRLPPLVFLHGFDGRAAVFSELAETFAGEERRCLAFDLPGHGGSRAYPGFGPPNAAARAVLGELDGRGIERAHLIGHSMGGAVACLVALLAPRRVASMTLLAPGGFGSTIGLDPIRAMMAARDRAGLVAALQGMCAADFTMPASAAATCNGPEGRAPIQVIFDTLFATGNQGVLPLAAIAETGCPIELLWGDLDPVTPAAQSDDLPPAFHVTRLARVGHMLPLEAPRDTEMAIRRAIVRGEKS</sequence>
<evidence type="ECO:0000313" key="2">
    <source>
        <dbReference type="EMBL" id="MBO0663304.1"/>
    </source>
</evidence>
<dbReference type="SUPFAM" id="SSF53474">
    <property type="entry name" value="alpha/beta-Hydrolases"/>
    <property type="match status" value="1"/>
</dbReference>
<dbReference type="RefSeq" id="WP_207258087.1">
    <property type="nucleotide sequence ID" value="NZ_JAFMPP010000009.1"/>
</dbReference>